<reference evidence="13 14" key="1">
    <citation type="submission" date="2016-10" db="EMBL/GenBank/DDBJ databases">
        <authorList>
            <person name="de Groot N.N."/>
        </authorList>
    </citation>
    <scope>NUCLEOTIDE SEQUENCE [LARGE SCALE GENOMIC DNA]</scope>
    <source>
        <strain evidence="13 14">RK1</strain>
    </source>
</reference>
<feature type="domain" description="Alanyl-transfer RNA synthetases family profile" evidence="12">
    <location>
        <begin position="1"/>
        <end position="735"/>
    </location>
</feature>
<sequence length="901" mass="101092">MTSREIREAFLAFFKNKGHHIVPSAPVVVKNDPTLMFTNAGMNQFKDIFLGDARANFSRITDTQRCLRVSGKHNDLEEVGIDTYHHTLFEMLGNWSFGDYFKKEAIAWSWELLTEVYKLDKDRLYVTIFEGDKADGLSQDDEAYTYWKEIIAEDRILLGNKKDNFWEMGDTGPCGPCSEIHVDCRADAERNAVDGKTLVNADHPQVIEIWNLVFMQFNRQKDGSLHPLPAKHVDTGMGFERLVRVIQGKSSNYDTDVFQPIIGYIARKAGITYGSNEKTDIAMRVLADHIRAISFTIADGQLPSNNKAGYVIRRILRRAVRYAYTFLHFKEPFLHELVPLLAKQFEGVFDELIAQQEFVQKVVLEEEQSFLRTLVTGVQRFENYILEDGALRNSALRGELNKSLGDANSCDDKRHAKVIDGDFAFELYDTYGFPIDLTELLAREKGWRIDMARFQQALDEQRNRSRAATAIDTDDWVVLQESESVDFVGYDQMECETEILKYRKVAAKGKEQYQLVLTATPFYAEGGGQVGDTGMLVSRETGEKIVITDTKKENGLAVHYAQSLPTDLRGTFVAAINAERRRDIEGNHSATHLLHAALKQVLGNHVNQKGSLVNTDYLRFDFSHFAKVNDDELLQIERIVNDKIRENIPLKEERDVPFQQAIDAGVTALFGEKYGDHVRVITFDDRFSKELCGGTHVQATGQIGFFKIVAESAVAAGVRRIEAITGSAAERFIEEQVKTVSRFRELLNNPKDLASALNRLLDENNSLRKEVERTVTDKALQLKDKLTAKALDIDGVSFIADQIDLPNAEAVKTLAYALKGGVENLFLVLGAEINGKPLLTVVVSDSLIKQKDWNAGTIVRELAKEIQGGGGGQPFYATAGGKDASGLPRALANAKEFVMSQ</sequence>
<evidence type="ECO:0000256" key="6">
    <source>
        <dbReference type="ARBA" id="ARBA00022833"/>
    </source>
</evidence>
<evidence type="ECO:0000256" key="8">
    <source>
        <dbReference type="ARBA" id="ARBA00022884"/>
    </source>
</evidence>
<dbReference type="InterPro" id="IPR018164">
    <property type="entry name" value="Ala-tRNA-synth_IIc_N"/>
</dbReference>
<comment type="catalytic activity">
    <reaction evidence="11">
        <text>tRNA(Ala) + L-alanine + ATP = L-alanyl-tRNA(Ala) + AMP + diphosphate</text>
        <dbReference type="Rhea" id="RHEA:12540"/>
        <dbReference type="Rhea" id="RHEA-COMP:9657"/>
        <dbReference type="Rhea" id="RHEA-COMP:9923"/>
        <dbReference type="ChEBI" id="CHEBI:30616"/>
        <dbReference type="ChEBI" id="CHEBI:33019"/>
        <dbReference type="ChEBI" id="CHEBI:57972"/>
        <dbReference type="ChEBI" id="CHEBI:78442"/>
        <dbReference type="ChEBI" id="CHEBI:78497"/>
        <dbReference type="ChEBI" id="CHEBI:456215"/>
        <dbReference type="EC" id="6.1.1.7"/>
    </reaction>
</comment>
<dbReference type="SMART" id="SM00863">
    <property type="entry name" value="tRNA_SAD"/>
    <property type="match status" value="1"/>
</dbReference>
<dbReference type="SUPFAM" id="SSF101353">
    <property type="entry name" value="Putative anticodon-binding domain of alanyl-tRNA synthetase (AlaRS)"/>
    <property type="match status" value="1"/>
</dbReference>
<evidence type="ECO:0000313" key="14">
    <source>
        <dbReference type="Proteomes" id="UP000198670"/>
    </source>
</evidence>
<keyword evidence="8 11" id="KW-0694">RNA-binding</keyword>
<name>A0A1I3CUX1_9SPHI</name>
<dbReference type="Proteomes" id="UP000198670">
    <property type="component" value="Unassembled WGS sequence"/>
</dbReference>
<comment type="cofactor">
    <cofactor evidence="11">
        <name>Zn(2+)</name>
        <dbReference type="ChEBI" id="CHEBI:29105"/>
    </cofactor>
    <text evidence="11">Binds 1 zinc ion per subunit.</text>
</comment>
<dbReference type="SUPFAM" id="SSF55681">
    <property type="entry name" value="Class II aaRS and biotin synthetases"/>
    <property type="match status" value="1"/>
</dbReference>
<dbReference type="GO" id="GO:0005524">
    <property type="term" value="F:ATP binding"/>
    <property type="evidence" value="ECO:0007669"/>
    <property type="project" value="UniProtKB-UniRule"/>
</dbReference>
<dbReference type="InterPro" id="IPR045864">
    <property type="entry name" value="aa-tRNA-synth_II/BPL/LPL"/>
</dbReference>
<feature type="binding site" evidence="11">
    <location>
        <position position="588"/>
    </location>
    <ligand>
        <name>Zn(2+)</name>
        <dbReference type="ChEBI" id="CHEBI:29105"/>
    </ligand>
</feature>
<dbReference type="InterPro" id="IPR050058">
    <property type="entry name" value="Ala-tRNA_ligase"/>
</dbReference>
<dbReference type="InterPro" id="IPR002318">
    <property type="entry name" value="Ala-tRNA-lgiase_IIc"/>
</dbReference>
<dbReference type="STRING" id="1477437.SAMN05444682_101188"/>
<dbReference type="FunFam" id="3.10.310.40:FF:000001">
    <property type="entry name" value="Alanine--tRNA ligase"/>
    <property type="match status" value="1"/>
</dbReference>
<evidence type="ECO:0000256" key="2">
    <source>
        <dbReference type="ARBA" id="ARBA00022555"/>
    </source>
</evidence>
<dbReference type="RefSeq" id="WP_090622781.1">
    <property type="nucleotide sequence ID" value="NZ_FOQO01000001.1"/>
</dbReference>
<dbReference type="InterPro" id="IPR018165">
    <property type="entry name" value="Ala-tRNA-synth_IIc_core"/>
</dbReference>
<dbReference type="InterPro" id="IPR023033">
    <property type="entry name" value="Ala_tRNA_ligase_euk/bac"/>
</dbReference>
<dbReference type="Pfam" id="PF01411">
    <property type="entry name" value="tRNA-synt_2c"/>
    <property type="match status" value="1"/>
</dbReference>
<comment type="domain">
    <text evidence="11">Consists of three domains; the N-terminal catalytic domain, the editing domain and the C-terminal C-Ala domain. The editing domain removes incorrectly charged amino acids, while the C-Ala domain, along with tRNA(Ala), serves as a bridge to cooperatively bring together the editing and aminoacylation centers thus stimulating deacylation of misacylated tRNAs.</text>
</comment>
<keyword evidence="5 11" id="KW-0547">Nucleotide-binding</keyword>
<dbReference type="AlphaFoldDB" id="A0A1I3CUX1"/>
<dbReference type="Pfam" id="PF02272">
    <property type="entry name" value="DHHA1"/>
    <property type="match status" value="1"/>
</dbReference>
<dbReference type="InterPro" id="IPR012947">
    <property type="entry name" value="tRNA_SAD"/>
</dbReference>
<dbReference type="FunFam" id="3.30.930.10:FF:000011">
    <property type="entry name" value="Alanine--tRNA ligase, cytoplasmic"/>
    <property type="match status" value="1"/>
</dbReference>
<keyword evidence="9 11" id="KW-0648">Protein biosynthesis</keyword>
<organism evidence="13 14">
    <name type="scientific">Parapedobacter indicus</name>
    <dbReference type="NCBI Taxonomy" id="1477437"/>
    <lineage>
        <taxon>Bacteria</taxon>
        <taxon>Pseudomonadati</taxon>
        <taxon>Bacteroidota</taxon>
        <taxon>Sphingobacteriia</taxon>
        <taxon>Sphingobacteriales</taxon>
        <taxon>Sphingobacteriaceae</taxon>
        <taxon>Parapedobacter</taxon>
    </lineage>
</organism>
<evidence type="ECO:0000256" key="5">
    <source>
        <dbReference type="ARBA" id="ARBA00022741"/>
    </source>
</evidence>
<dbReference type="GO" id="GO:0002161">
    <property type="term" value="F:aminoacyl-tRNA deacylase activity"/>
    <property type="evidence" value="ECO:0007669"/>
    <property type="project" value="TreeGrafter"/>
</dbReference>
<dbReference type="InterPro" id="IPR009000">
    <property type="entry name" value="Transl_B-barrel_sf"/>
</dbReference>
<dbReference type="PROSITE" id="PS50860">
    <property type="entry name" value="AA_TRNA_LIGASE_II_ALA"/>
    <property type="match status" value="1"/>
</dbReference>
<protein>
    <recommendedName>
        <fullName evidence="11">Alanine--tRNA ligase</fullName>
        <ecNumber evidence="11">6.1.1.7</ecNumber>
    </recommendedName>
    <alternativeName>
        <fullName evidence="11">Alanyl-tRNA synthetase</fullName>
        <shortName evidence="11">AlaRS</shortName>
    </alternativeName>
</protein>
<evidence type="ECO:0000256" key="3">
    <source>
        <dbReference type="ARBA" id="ARBA00022598"/>
    </source>
</evidence>
<feature type="binding site" evidence="11">
    <location>
        <position position="696"/>
    </location>
    <ligand>
        <name>Zn(2+)</name>
        <dbReference type="ChEBI" id="CHEBI:29105"/>
    </ligand>
</feature>
<feature type="binding site" evidence="11">
    <location>
        <position position="692"/>
    </location>
    <ligand>
        <name>Zn(2+)</name>
        <dbReference type="ChEBI" id="CHEBI:29105"/>
    </ligand>
</feature>
<evidence type="ECO:0000256" key="9">
    <source>
        <dbReference type="ARBA" id="ARBA00022917"/>
    </source>
</evidence>
<dbReference type="HAMAP" id="MF_00036_B">
    <property type="entry name" value="Ala_tRNA_synth_B"/>
    <property type="match status" value="1"/>
</dbReference>
<keyword evidence="11" id="KW-0963">Cytoplasm</keyword>
<dbReference type="PRINTS" id="PR00980">
    <property type="entry name" value="TRNASYNTHALA"/>
</dbReference>
<comment type="function">
    <text evidence="11">Catalyzes the attachment of alanine to tRNA(Ala) in a two-step reaction: alanine is first activated by ATP to form Ala-AMP and then transferred to the acceptor end of tRNA(Ala). Also edits incorrectly charged Ser-tRNA(Ala) and Gly-tRNA(Ala) via its editing domain.</text>
</comment>
<dbReference type="GO" id="GO:0006419">
    <property type="term" value="P:alanyl-tRNA aminoacylation"/>
    <property type="evidence" value="ECO:0007669"/>
    <property type="project" value="UniProtKB-UniRule"/>
</dbReference>
<dbReference type="Gene3D" id="3.10.310.40">
    <property type="match status" value="1"/>
</dbReference>
<dbReference type="Gene3D" id="2.40.30.130">
    <property type="match status" value="1"/>
</dbReference>
<dbReference type="PANTHER" id="PTHR11777">
    <property type="entry name" value="ALANYL-TRNA SYNTHETASE"/>
    <property type="match status" value="1"/>
</dbReference>
<evidence type="ECO:0000259" key="12">
    <source>
        <dbReference type="PROSITE" id="PS50860"/>
    </source>
</evidence>
<evidence type="ECO:0000313" key="13">
    <source>
        <dbReference type="EMBL" id="SFH78051.1"/>
    </source>
</evidence>
<dbReference type="InterPro" id="IPR003156">
    <property type="entry name" value="DHHA1_dom"/>
</dbReference>
<comment type="subcellular location">
    <subcellularLocation>
        <location evidence="11">Cytoplasm</location>
    </subcellularLocation>
</comment>
<dbReference type="GO" id="GO:0000049">
    <property type="term" value="F:tRNA binding"/>
    <property type="evidence" value="ECO:0007669"/>
    <property type="project" value="UniProtKB-KW"/>
</dbReference>
<dbReference type="SUPFAM" id="SSF50447">
    <property type="entry name" value="Translation proteins"/>
    <property type="match status" value="1"/>
</dbReference>
<dbReference type="OrthoDB" id="9803884at2"/>
<dbReference type="Pfam" id="PF07973">
    <property type="entry name" value="tRNA_SAD"/>
    <property type="match status" value="1"/>
</dbReference>
<evidence type="ECO:0000256" key="10">
    <source>
        <dbReference type="ARBA" id="ARBA00023146"/>
    </source>
</evidence>
<evidence type="ECO:0000256" key="4">
    <source>
        <dbReference type="ARBA" id="ARBA00022723"/>
    </source>
</evidence>
<dbReference type="Gene3D" id="3.30.980.10">
    <property type="entry name" value="Threonyl-trna Synthetase, Chain A, domain 2"/>
    <property type="match status" value="1"/>
</dbReference>
<dbReference type="GO" id="GO:0008270">
    <property type="term" value="F:zinc ion binding"/>
    <property type="evidence" value="ECO:0007669"/>
    <property type="project" value="UniProtKB-UniRule"/>
</dbReference>
<dbReference type="Gene3D" id="3.30.54.20">
    <property type="match status" value="1"/>
</dbReference>
<keyword evidence="2 11" id="KW-0820">tRNA-binding</keyword>
<proteinExistence type="inferred from homology"/>
<feature type="binding site" evidence="11">
    <location>
        <position position="592"/>
    </location>
    <ligand>
        <name>Zn(2+)</name>
        <dbReference type="ChEBI" id="CHEBI:29105"/>
    </ligand>
</feature>
<dbReference type="FunFam" id="3.30.980.10:FF:000004">
    <property type="entry name" value="Alanine--tRNA ligase, cytoplasmic"/>
    <property type="match status" value="1"/>
</dbReference>
<accession>A0A1I3CUX1</accession>
<evidence type="ECO:0000256" key="7">
    <source>
        <dbReference type="ARBA" id="ARBA00022840"/>
    </source>
</evidence>
<dbReference type="InterPro" id="IPR018162">
    <property type="entry name" value="Ala-tRNA-ligase_IIc_anticod-bd"/>
</dbReference>
<keyword evidence="3 11" id="KW-0436">Ligase</keyword>
<dbReference type="CDD" id="cd00673">
    <property type="entry name" value="AlaRS_core"/>
    <property type="match status" value="1"/>
</dbReference>
<keyword evidence="7 11" id="KW-0067">ATP-binding</keyword>
<dbReference type="EMBL" id="FOQO01000001">
    <property type="protein sequence ID" value="SFH78051.1"/>
    <property type="molecule type" value="Genomic_DNA"/>
</dbReference>
<dbReference type="Gene3D" id="3.30.930.10">
    <property type="entry name" value="Bira Bifunctional Protein, Domain 2"/>
    <property type="match status" value="1"/>
</dbReference>
<dbReference type="NCBIfam" id="TIGR00344">
    <property type="entry name" value="alaS"/>
    <property type="match status" value="1"/>
</dbReference>
<dbReference type="GO" id="GO:0005737">
    <property type="term" value="C:cytoplasm"/>
    <property type="evidence" value="ECO:0007669"/>
    <property type="project" value="UniProtKB-SubCell"/>
</dbReference>
<evidence type="ECO:0000256" key="1">
    <source>
        <dbReference type="ARBA" id="ARBA00008226"/>
    </source>
</evidence>
<dbReference type="InterPro" id="IPR018163">
    <property type="entry name" value="Thr/Ala-tRNA-synth_IIc_edit"/>
</dbReference>
<evidence type="ECO:0000256" key="11">
    <source>
        <dbReference type="HAMAP-Rule" id="MF_00036"/>
    </source>
</evidence>
<keyword evidence="14" id="KW-1185">Reference proteome</keyword>
<gene>
    <name evidence="11" type="primary">alaS</name>
    <name evidence="13" type="ORF">SAMN05444682_101188</name>
</gene>
<dbReference type="PANTHER" id="PTHR11777:SF9">
    <property type="entry name" value="ALANINE--TRNA LIGASE, CYTOPLASMIC"/>
    <property type="match status" value="1"/>
</dbReference>
<keyword evidence="4 11" id="KW-0479">Metal-binding</keyword>
<comment type="similarity">
    <text evidence="1 11">Belongs to the class-II aminoacyl-tRNA synthetase family.</text>
</comment>
<dbReference type="SUPFAM" id="SSF55186">
    <property type="entry name" value="ThrRS/AlaRS common domain"/>
    <property type="match status" value="1"/>
</dbReference>
<keyword evidence="6 11" id="KW-0862">Zinc</keyword>
<dbReference type="EC" id="6.1.1.7" evidence="11"/>
<keyword evidence="10 11" id="KW-0030">Aminoacyl-tRNA synthetase</keyword>
<dbReference type="GO" id="GO:0004813">
    <property type="term" value="F:alanine-tRNA ligase activity"/>
    <property type="evidence" value="ECO:0007669"/>
    <property type="project" value="UniProtKB-UniRule"/>
</dbReference>